<evidence type="ECO:0000313" key="4">
    <source>
        <dbReference type="EMBL" id="MFB9904750.1"/>
    </source>
</evidence>
<feature type="compositionally biased region" description="Basic and acidic residues" evidence="2">
    <location>
        <begin position="23"/>
        <end position="36"/>
    </location>
</feature>
<name>A0ABV5ZV25_9PSEU</name>
<dbReference type="EMBL" id="JBHLZU010000010">
    <property type="protein sequence ID" value="MFB9904750.1"/>
    <property type="molecule type" value="Genomic_DNA"/>
</dbReference>
<sequence>MPDRPRPTDQDEEPGDSSTARSEQAEESERAEKFVPLDDDEPDERPAPPRPGRARRVAGHIGRAVVALLSAVALTASGISWATLERLQDNVSTTDVVNQLGSQPGAPPVRDGATDILLVGSDSRTDAQGAPLPAAVLRKLRTEANASLNTDTIIVLRIPDNGGKATAISIPRDTYVPIPGFQDEKINAAYVLGKNRRLAELRAAGVTDRARQERESDQAGRLVLGRAVQELTGLRVDHYAEINLYGFYLLTEALGGVEVCLRQSTSDPDSGANFRRGRQSVSGGDALAFVRQRSGLPRGDIDRVVRQQVFMAAVVNKMLSTGTLTDPSKLSALLDAARKSLVFDEGWEPLTLARQFQGLAAGNFEFRTIPVVNINARNDRGQSIVAVDRDAVRAWVTGLVVQGGTTPPKMAGRGLLRLDGGGAATPVPAQQPGTGEEPITAGGIPCVY</sequence>
<dbReference type="InterPro" id="IPR004474">
    <property type="entry name" value="LytR_CpsA_psr"/>
</dbReference>
<reference evidence="4 5" key="1">
    <citation type="submission" date="2024-09" db="EMBL/GenBank/DDBJ databases">
        <authorList>
            <person name="Sun Q."/>
            <person name="Mori K."/>
        </authorList>
    </citation>
    <scope>NUCLEOTIDE SEQUENCE [LARGE SCALE GENOMIC DNA]</scope>
    <source>
        <strain evidence="4 5">TBRC 7907</strain>
    </source>
</reference>
<feature type="domain" description="Cell envelope-related transcriptional attenuator" evidence="3">
    <location>
        <begin position="149"/>
        <end position="319"/>
    </location>
</feature>
<dbReference type="Proteomes" id="UP001589693">
    <property type="component" value="Unassembled WGS sequence"/>
</dbReference>
<accession>A0ABV5ZV25</accession>
<comment type="similarity">
    <text evidence="1">Belongs to the LytR/CpsA/Psr (LCP) family.</text>
</comment>
<proteinExistence type="inferred from homology"/>
<dbReference type="PANTHER" id="PTHR33392">
    <property type="entry name" value="POLYISOPRENYL-TEICHOIC ACID--PEPTIDOGLYCAN TEICHOIC ACID TRANSFERASE TAGU"/>
    <property type="match status" value="1"/>
</dbReference>
<dbReference type="PANTHER" id="PTHR33392:SF6">
    <property type="entry name" value="POLYISOPRENYL-TEICHOIC ACID--PEPTIDOGLYCAN TEICHOIC ACID TRANSFERASE TAGU"/>
    <property type="match status" value="1"/>
</dbReference>
<evidence type="ECO:0000313" key="5">
    <source>
        <dbReference type="Proteomes" id="UP001589693"/>
    </source>
</evidence>
<protein>
    <submittedName>
        <fullName evidence="4">LCP family protein</fullName>
    </submittedName>
</protein>
<comment type="caution">
    <text evidence="4">The sequence shown here is derived from an EMBL/GenBank/DDBJ whole genome shotgun (WGS) entry which is preliminary data.</text>
</comment>
<dbReference type="InterPro" id="IPR050922">
    <property type="entry name" value="LytR/CpsA/Psr_CW_biosynth"/>
</dbReference>
<evidence type="ECO:0000256" key="1">
    <source>
        <dbReference type="ARBA" id="ARBA00006068"/>
    </source>
</evidence>
<evidence type="ECO:0000256" key="2">
    <source>
        <dbReference type="SAM" id="MobiDB-lite"/>
    </source>
</evidence>
<feature type="region of interest" description="Disordered" evidence="2">
    <location>
        <begin position="1"/>
        <end position="56"/>
    </location>
</feature>
<gene>
    <name evidence="4" type="ORF">ACFFQA_12480</name>
</gene>
<dbReference type="RefSeq" id="WP_377851957.1">
    <property type="nucleotide sequence ID" value="NZ_JBHLZU010000010.1"/>
</dbReference>
<evidence type="ECO:0000259" key="3">
    <source>
        <dbReference type="Pfam" id="PF03816"/>
    </source>
</evidence>
<dbReference type="NCBIfam" id="TIGR00350">
    <property type="entry name" value="lytR_cpsA_psr"/>
    <property type="match status" value="1"/>
</dbReference>
<dbReference type="Gene3D" id="3.40.630.190">
    <property type="entry name" value="LCP protein"/>
    <property type="match status" value="1"/>
</dbReference>
<dbReference type="Pfam" id="PF03816">
    <property type="entry name" value="LytR_cpsA_psr"/>
    <property type="match status" value="1"/>
</dbReference>
<organism evidence="4 5">
    <name type="scientific">Allokutzneria oryzae</name>
    <dbReference type="NCBI Taxonomy" id="1378989"/>
    <lineage>
        <taxon>Bacteria</taxon>
        <taxon>Bacillati</taxon>
        <taxon>Actinomycetota</taxon>
        <taxon>Actinomycetes</taxon>
        <taxon>Pseudonocardiales</taxon>
        <taxon>Pseudonocardiaceae</taxon>
        <taxon>Allokutzneria</taxon>
    </lineage>
</organism>
<keyword evidence="5" id="KW-1185">Reference proteome</keyword>